<protein>
    <recommendedName>
        <fullName evidence="4">Tripartite tricarboxylate transporter TctB family protein</fullName>
    </recommendedName>
</protein>
<name>A0ABT1AXR5_9FLAO</name>
<comment type="caution">
    <text evidence="2">The sequence shown here is derived from an EMBL/GenBank/DDBJ whole genome shotgun (WGS) entry which is preliminary data.</text>
</comment>
<feature type="transmembrane region" description="Helical" evidence="1">
    <location>
        <begin position="50"/>
        <end position="67"/>
    </location>
</feature>
<dbReference type="RefSeq" id="WP_252740545.1">
    <property type="nucleotide sequence ID" value="NZ_JAMXIB010000003.1"/>
</dbReference>
<feature type="transmembrane region" description="Helical" evidence="1">
    <location>
        <begin position="110"/>
        <end position="127"/>
    </location>
</feature>
<dbReference type="Proteomes" id="UP001206312">
    <property type="component" value="Unassembled WGS sequence"/>
</dbReference>
<keyword evidence="3" id="KW-1185">Reference proteome</keyword>
<keyword evidence="1" id="KW-0812">Transmembrane</keyword>
<feature type="transmembrane region" description="Helical" evidence="1">
    <location>
        <begin position="87"/>
        <end position="104"/>
    </location>
</feature>
<feature type="transmembrane region" description="Helical" evidence="1">
    <location>
        <begin position="134"/>
        <end position="162"/>
    </location>
</feature>
<reference evidence="2 3" key="1">
    <citation type="submission" date="2022-06" db="EMBL/GenBank/DDBJ databases">
        <authorList>
            <person name="Xuan X."/>
        </authorList>
    </citation>
    <scope>NUCLEOTIDE SEQUENCE [LARGE SCALE GENOMIC DNA]</scope>
    <source>
        <strain evidence="2 3">2V75</strain>
    </source>
</reference>
<organism evidence="2 3">
    <name type="scientific">Robiginitalea marina</name>
    <dbReference type="NCBI Taxonomy" id="2954105"/>
    <lineage>
        <taxon>Bacteria</taxon>
        <taxon>Pseudomonadati</taxon>
        <taxon>Bacteroidota</taxon>
        <taxon>Flavobacteriia</taxon>
        <taxon>Flavobacteriales</taxon>
        <taxon>Flavobacteriaceae</taxon>
        <taxon>Robiginitalea</taxon>
    </lineage>
</organism>
<evidence type="ECO:0000313" key="2">
    <source>
        <dbReference type="EMBL" id="MCO5724163.1"/>
    </source>
</evidence>
<keyword evidence="1" id="KW-1133">Transmembrane helix</keyword>
<evidence type="ECO:0008006" key="4">
    <source>
        <dbReference type="Google" id="ProtNLM"/>
    </source>
</evidence>
<evidence type="ECO:0000313" key="3">
    <source>
        <dbReference type="Proteomes" id="UP001206312"/>
    </source>
</evidence>
<evidence type="ECO:0000256" key="1">
    <source>
        <dbReference type="SAM" id="Phobius"/>
    </source>
</evidence>
<gene>
    <name evidence="2" type="ORF">NG653_04805</name>
</gene>
<dbReference type="EMBL" id="JAMXIB010000003">
    <property type="protein sequence ID" value="MCO5724163.1"/>
    <property type="molecule type" value="Genomic_DNA"/>
</dbReference>
<keyword evidence="1" id="KW-0472">Membrane</keyword>
<feature type="transmembrane region" description="Helical" evidence="1">
    <location>
        <begin position="12"/>
        <end position="30"/>
    </location>
</feature>
<accession>A0ABT1AXR5</accession>
<proteinExistence type="predicted"/>
<sequence>MKVILNTRTKILITTIVAVFVLGILILEHFRGGVISHHLLAKEDMPKISNWWGILIVPLVSWALLTLIQKRHKRSANHQKMVSKQEIYGFIGAFIFGIIITVLFYNAPELPGYLLLMTFVVALFLPIDRPEYYLGFILSMTYGFGGILPVLFGLGLMAVYTIEYRYIRKGLLEGLRS</sequence>